<dbReference type="EMBL" id="NMUH01001442">
    <property type="protein sequence ID" value="MQL92399.1"/>
    <property type="molecule type" value="Genomic_DNA"/>
</dbReference>
<dbReference type="Proteomes" id="UP000652761">
    <property type="component" value="Unassembled WGS sequence"/>
</dbReference>
<accession>A0A843VM46</accession>
<feature type="region of interest" description="Disordered" evidence="4">
    <location>
        <begin position="34"/>
        <end position="54"/>
    </location>
</feature>
<keyword evidence="2" id="KW-0813">Transport</keyword>
<keyword evidence="3" id="KW-0539">Nucleus</keyword>
<feature type="region of interest" description="Disordered" evidence="4">
    <location>
        <begin position="1"/>
        <end position="22"/>
    </location>
</feature>
<dbReference type="GO" id="GO:0017056">
    <property type="term" value="F:structural constituent of nuclear pore"/>
    <property type="evidence" value="ECO:0007669"/>
    <property type="project" value="TreeGrafter"/>
</dbReference>
<evidence type="ECO:0000256" key="1">
    <source>
        <dbReference type="ARBA" id="ARBA00004123"/>
    </source>
</evidence>
<evidence type="ECO:0000256" key="4">
    <source>
        <dbReference type="SAM" id="MobiDB-lite"/>
    </source>
</evidence>
<dbReference type="PANTHER" id="PTHR21286:SF0">
    <property type="entry name" value="NUCLEAR PORE COMPLEX PROTEIN NUP160"/>
    <property type="match status" value="1"/>
</dbReference>
<dbReference type="InterPro" id="IPR021717">
    <property type="entry name" value="Nucleoporin_Nup160"/>
</dbReference>
<protein>
    <recommendedName>
        <fullName evidence="5">Nucleoporin Nup120/160 beta-propeller domain-containing protein</fullName>
    </recommendedName>
</protein>
<keyword evidence="7" id="KW-1185">Reference proteome</keyword>
<dbReference type="OrthoDB" id="67716at2759"/>
<feature type="domain" description="Nucleoporin Nup120/160 beta-propeller" evidence="5">
    <location>
        <begin position="67"/>
        <end position="279"/>
    </location>
</feature>
<evidence type="ECO:0000313" key="7">
    <source>
        <dbReference type="Proteomes" id="UP000652761"/>
    </source>
</evidence>
<evidence type="ECO:0000259" key="5">
    <source>
        <dbReference type="Pfam" id="PF11715"/>
    </source>
</evidence>
<sequence length="307" mass="33408">MASLASPPPPNRPLDGMEVPIPGSDKVRWIELTVPSSPRAASPQESSPATSSRNAAACHVLPGDDLARIHKDLPNAVEMIEICPQREFPESGLRLIFPESLFPFAFVCRDENASGTRCLLYALTESGTAYLFKLGSLSSYISGSVISQSDFIEFVVERDPKITAAAATFGCLLVGRQDGSVTSYKLGILEQSAPGFMTEFRDDVGMGRLWSLVSRGRTVAMVKDLLISQVCGRKLIFALHLDGTLRVWDLMNHTKVLNHNTIVQELTGSTPSRVWVGDPNYDTSVIPLAVLYGYATWLMVDSQADSG</sequence>
<evidence type="ECO:0000256" key="2">
    <source>
        <dbReference type="ARBA" id="ARBA00022448"/>
    </source>
</evidence>
<organism evidence="6 7">
    <name type="scientific">Colocasia esculenta</name>
    <name type="common">Wild taro</name>
    <name type="synonym">Arum esculentum</name>
    <dbReference type="NCBI Taxonomy" id="4460"/>
    <lineage>
        <taxon>Eukaryota</taxon>
        <taxon>Viridiplantae</taxon>
        <taxon>Streptophyta</taxon>
        <taxon>Embryophyta</taxon>
        <taxon>Tracheophyta</taxon>
        <taxon>Spermatophyta</taxon>
        <taxon>Magnoliopsida</taxon>
        <taxon>Liliopsida</taxon>
        <taxon>Araceae</taxon>
        <taxon>Aroideae</taxon>
        <taxon>Colocasieae</taxon>
        <taxon>Colocasia</taxon>
    </lineage>
</organism>
<name>A0A843VM46_COLES</name>
<comment type="caution">
    <text evidence="6">The sequence shown here is derived from an EMBL/GenBank/DDBJ whole genome shotgun (WGS) entry which is preliminary data.</text>
</comment>
<gene>
    <name evidence="6" type="ORF">Taro_025019</name>
</gene>
<proteinExistence type="predicted"/>
<dbReference type="InterPro" id="IPR059141">
    <property type="entry name" value="Beta-prop_Nup120_160"/>
</dbReference>
<comment type="subcellular location">
    <subcellularLocation>
        <location evidence="1">Nucleus</location>
    </subcellularLocation>
</comment>
<dbReference type="Pfam" id="PF11715">
    <property type="entry name" value="Beta-prop_Nup120_160"/>
    <property type="match status" value="1"/>
</dbReference>
<dbReference type="PANTHER" id="PTHR21286">
    <property type="entry name" value="NUCLEAR PORE COMPLEX PROTEIN NUP160"/>
    <property type="match status" value="1"/>
</dbReference>
<feature type="compositionally biased region" description="Polar residues" evidence="4">
    <location>
        <begin position="43"/>
        <end position="54"/>
    </location>
</feature>
<feature type="compositionally biased region" description="Pro residues" evidence="4">
    <location>
        <begin position="1"/>
        <end position="12"/>
    </location>
</feature>
<reference evidence="6" key="1">
    <citation type="submission" date="2017-07" db="EMBL/GenBank/DDBJ databases">
        <title>Taro Niue Genome Assembly and Annotation.</title>
        <authorList>
            <person name="Atibalentja N."/>
            <person name="Keating K."/>
            <person name="Fields C.J."/>
        </authorList>
    </citation>
    <scope>NUCLEOTIDE SEQUENCE</scope>
    <source>
        <strain evidence="6">Niue_2</strain>
        <tissue evidence="6">Leaf</tissue>
    </source>
</reference>
<evidence type="ECO:0000313" key="6">
    <source>
        <dbReference type="EMBL" id="MQL92399.1"/>
    </source>
</evidence>
<dbReference type="GO" id="GO:0005643">
    <property type="term" value="C:nuclear pore"/>
    <property type="evidence" value="ECO:0007669"/>
    <property type="project" value="UniProtKB-ARBA"/>
</dbReference>
<dbReference type="AlphaFoldDB" id="A0A843VM46"/>
<evidence type="ECO:0000256" key="3">
    <source>
        <dbReference type="ARBA" id="ARBA00023242"/>
    </source>
</evidence>